<evidence type="ECO:0000259" key="6">
    <source>
        <dbReference type="Pfam" id="PF05198"/>
    </source>
</evidence>
<dbReference type="Gene3D" id="3.30.110.10">
    <property type="entry name" value="Translation initiation factor 3 (IF-3), C-terminal domain"/>
    <property type="match status" value="1"/>
</dbReference>
<dbReference type="Pfam" id="PF00707">
    <property type="entry name" value="IF3_C"/>
    <property type="match status" value="1"/>
</dbReference>
<reference evidence="7" key="1">
    <citation type="submission" date="2020-04" db="EMBL/GenBank/DDBJ databases">
        <authorList>
            <person name="Zhang T."/>
        </authorList>
    </citation>
    <scope>NUCLEOTIDE SEQUENCE</scope>
    <source>
        <strain evidence="7">HKST-UBA01</strain>
    </source>
</reference>
<dbReference type="GO" id="GO:0043022">
    <property type="term" value="F:ribosome binding"/>
    <property type="evidence" value="ECO:0007669"/>
    <property type="project" value="TreeGrafter"/>
</dbReference>
<dbReference type="InterPro" id="IPR036787">
    <property type="entry name" value="T_IF-3_N_sf"/>
</dbReference>
<dbReference type="AlphaFoldDB" id="A0A955LGD3"/>
<dbReference type="Proteomes" id="UP000701698">
    <property type="component" value="Unassembled WGS sequence"/>
</dbReference>
<protein>
    <recommendedName>
        <fullName evidence="4">Translation initiation factor IF-3</fullName>
    </recommendedName>
</protein>
<sequence length="169" mass="19790">MAKNKYYQVNEKINASEVRLIDQENENVGVVSLEEALKKAKDAELDLVVVAESANPPVARLLEFRHFLRQQKDQERKAARKSRTEVKQLRFGPNIADHDLSVRIKRARSFLKDGDKVKFTVQFKGRMVRNKDVGQEKLERILTELAEEAEIEKEIWFENRQMMLIIRPK</sequence>
<dbReference type="GO" id="GO:0003743">
    <property type="term" value="F:translation initiation factor activity"/>
    <property type="evidence" value="ECO:0007669"/>
    <property type="project" value="UniProtKB-UniRule"/>
</dbReference>
<accession>A0A955LGD3</accession>
<dbReference type="Pfam" id="PF05198">
    <property type="entry name" value="IF3_N"/>
    <property type="match status" value="1"/>
</dbReference>
<proteinExistence type="inferred from homology"/>
<gene>
    <name evidence="7" type="primary">infC</name>
    <name evidence="7" type="ORF">KC571_01560</name>
</gene>
<evidence type="ECO:0000313" key="8">
    <source>
        <dbReference type="Proteomes" id="UP000701698"/>
    </source>
</evidence>
<dbReference type="SUPFAM" id="SSF54364">
    <property type="entry name" value="Translation initiation factor IF3, N-terminal domain"/>
    <property type="match status" value="1"/>
</dbReference>
<evidence type="ECO:0000259" key="5">
    <source>
        <dbReference type="Pfam" id="PF00707"/>
    </source>
</evidence>
<dbReference type="InterPro" id="IPR019815">
    <property type="entry name" value="Translation_initiation_fac_3_C"/>
</dbReference>
<evidence type="ECO:0000313" key="7">
    <source>
        <dbReference type="EMBL" id="MCA9390064.1"/>
    </source>
</evidence>
<keyword evidence="3" id="KW-0648">Protein biosynthesis</keyword>
<dbReference type="InterPro" id="IPR036788">
    <property type="entry name" value="T_IF-3_C_sf"/>
</dbReference>
<dbReference type="GO" id="GO:0032790">
    <property type="term" value="P:ribosome disassembly"/>
    <property type="evidence" value="ECO:0007669"/>
    <property type="project" value="TreeGrafter"/>
</dbReference>
<feature type="domain" description="Translation initiation factor 3 N-terminal" evidence="6">
    <location>
        <begin position="9"/>
        <end position="78"/>
    </location>
</feature>
<dbReference type="GO" id="GO:0005737">
    <property type="term" value="C:cytoplasm"/>
    <property type="evidence" value="ECO:0007669"/>
    <property type="project" value="UniProtKB-ARBA"/>
</dbReference>
<evidence type="ECO:0000256" key="4">
    <source>
        <dbReference type="NCBIfam" id="TIGR00168"/>
    </source>
</evidence>
<comment type="similarity">
    <text evidence="1">Belongs to the IF-3 family.</text>
</comment>
<evidence type="ECO:0000256" key="1">
    <source>
        <dbReference type="ARBA" id="ARBA00005439"/>
    </source>
</evidence>
<organism evidence="7 8">
    <name type="scientific">candidate division WWE3 bacterium</name>
    <dbReference type="NCBI Taxonomy" id="2053526"/>
    <lineage>
        <taxon>Bacteria</taxon>
        <taxon>Katanobacteria</taxon>
    </lineage>
</organism>
<dbReference type="SUPFAM" id="SSF55200">
    <property type="entry name" value="Translation initiation factor IF3, C-terminal domain"/>
    <property type="match status" value="1"/>
</dbReference>
<comment type="caution">
    <text evidence="7">The sequence shown here is derived from an EMBL/GenBank/DDBJ whole genome shotgun (WGS) entry which is preliminary data.</text>
</comment>
<evidence type="ECO:0000256" key="2">
    <source>
        <dbReference type="ARBA" id="ARBA00022540"/>
    </source>
</evidence>
<keyword evidence="2 7" id="KW-0396">Initiation factor</keyword>
<feature type="domain" description="Translation initiation factor 3 C-terminal" evidence="5">
    <location>
        <begin position="84"/>
        <end position="169"/>
    </location>
</feature>
<dbReference type="InterPro" id="IPR019814">
    <property type="entry name" value="Translation_initiation_fac_3_N"/>
</dbReference>
<dbReference type="PANTHER" id="PTHR10938:SF0">
    <property type="entry name" value="TRANSLATION INITIATION FACTOR IF-3, MITOCHONDRIAL"/>
    <property type="match status" value="1"/>
</dbReference>
<dbReference type="EMBL" id="JAGQKX010000026">
    <property type="protein sequence ID" value="MCA9390064.1"/>
    <property type="molecule type" value="Genomic_DNA"/>
</dbReference>
<dbReference type="InterPro" id="IPR001288">
    <property type="entry name" value="Translation_initiation_fac_3"/>
</dbReference>
<evidence type="ECO:0000256" key="3">
    <source>
        <dbReference type="ARBA" id="ARBA00022917"/>
    </source>
</evidence>
<name>A0A955LGD3_UNCKA</name>
<dbReference type="NCBIfam" id="TIGR00168">
    <property type="entry name" value="infC"/>
    <property type="match status" value="1"/>
</dbReference>
<dbReference type="Gene3D" id="3.10.20.80">
    <property type="entry name" value="Translation initiation factor 3 (IF-3), N-terminal domain"/>
    <property type="match status" value="1"/>
</dbReference>
<dbReference type="PANTHER" id="PTHR10938">
    <property type="entry name" value="TRANSLATION INITIATION FACTOR IF-3"/>
    <property type="match status" value="1"/>
</dbReference>
<reference evidence="7" key="2">
    <citation type="journal article" date="2021" name="Microbiome">
        <title>Successional dynamics and alternative stable states in a saline activated sludge microbial community over 9 years.</title>
        <authorList>
            <person name="Wang Y."/>
            <person name="Ye J."/>
            <person name="Ju F."/>
            <person name="Liu L."/>
            <person name="Boyd J.A."/>
            <person name="Deng Y."/>
            <person name="Parks D.H."/>
            <person name="Jiang X."/>
            <person name="Yin X."/>
            <person name="Woodcroft B.J."/>
            <person name="Tyson G.W."/>
            <person name="Hugenholtz P."/>
            <person name="Polz M.F."/>
            <person name="Zhang T."/>
        </authorList>
    </citation>
    <scope>NUCLEOTIDE SEQUENCE</scope>
    <source>
        <strain evidence="7">HKST-UBA01</strain>
    </source>
</reference>